<feature type="compositionally biased region" description="Acidic residues" evidence="1">
    <location>
        <begin position="389"/>
        <end position="399"/>
    </location>
</feature>
<name>A0A166B059_EXIGL</name>
<reference evidence="2 3" key="1">
    <citation type="journal article" date="2016" name="Mol. Biol. Evol.">
        <title>Comparative Genomics of Early-Diverging Mushroom-Forming Fungi Provides Insights into the Origins of Lignocellulose Decay Capabilities.</title>
        <authorList>
            <person name="Nagy L.G."/>
            <person name="Riley R."/>
            <person name="Tritt A."/>
            <person name="Adam C."/>
            <person name="Daum C."/>
            <person name="Floudas D."/>
            <person name="Sun H."/>
            <person name="Yadav J.S."/>
            <person name="Pangilinan J."/>
            <person name="Larsson K.H."/>
            <person name="Matsuura K."/>
            <person name="Barry K."/>
            <person name="Labutti K."/>
            <person name="Kuo R."/>
            <person name="Ohm R.A."/>
            <person name="Bhattacharya S.S."/>
            <person name="Shirouzu T."/>
            <person name="Yoshinaga Y."/>
            <person name="Martin F.M."/>
            <person name="Grigoriev I.V."/>
            <person name="Hibbett D.S."/>
        </authorList>
    </citation>
    <scope>NUCLEOTIDE SEQUENCE [LARGE SCALE GENOMIC DNA]</scope>
    <source>
        <strain evidence="2 3">HHB12029</strain>
    </source>
</reference>
<feature type="region of interest" description="Disordered" evidence="1">
    <location>
        <begin position="99"/>
        <end position="165"/>
    </location>
</feature>
<sequence length="574" mass="62223">MSFNHQPQYNRHQNDPGVHHIYMSGHGPVQPAQPDVDPQGIPSWLRGLQPNPYFLQGGGGASTNATRGMTISSTERELAGQYTQQGMTWPQNAANVQHVQPGLPSLTPPPSNPPSRGAAPTSPAMAPWSPSAPQFFGSNANAFAPSPSPPPQAQAWLGPQPHPQPQPAVGPGVVYGHNHVQYAAMQYRHTQQPAYGYAYPSVGTYGYAYMPVVLMANNTGQPLASLPPGPQQLHSGHAHDDGNGFAMPQAVDSAAQQMNLQYPQAAARAIQGVPQLHFSGLRQGSTNYDVGHFSLPGSSSTAGHQTSSSSLQGATATNQVTETETSLSSNKATTPPGTVDPKWVFMDPNATDVSVAAASTSATVPDRQQAVADAQPVEYPVAVESSQAQDEDEDDEDDVSVYSSSASDDEYSTPVSNSLEARVHIRNKSNPSNRLPPAPSRPLVETITADYTPCTWCGHLIETPFRTDTRTGRRRRRGDKFTCHHFALERHTRCGKFAVLKVKLVKKKGKPSKITNVAKLGVWLLKTYPQLAVTKPRPFKYMQLGKVATRELRAWWDGLAKAKRSRWIRKAEYK</sequence>
<dbReference type="Proteomes" id="UP000077266">
    <property type="component" value="Unassembled WGS sequence"/>
</dbReference>
<evidence type="ECO:0000256" key="1">
    <source>
        <dbReference type="SAM" id="MobiDB-lite"/>
    </source>
</evidence>
<protein>
    <submittedName>
        <fullName evidence="2">Uncharacterized protein</fullName>
    </submittedName>
</protein>
<dbReference type="InParanoid" id="A0A166B059"/>
<feature type="region of interest" description="Disordered" evidence="1">
    <location>
        <begin position="357"/>
        <end position="441"/>
    </location>
</feature>
<dbReference type="AlphaFoldDB" id="A0A166B059"/>
<feature type="compositionally biased region" description="Polar residues" evidence="1">
    <location>
        <begin position="1"/>
        <end position="11"/>
    </location>
</feature>
<feature type="compositionally biased region" description="Low complexity" evidence="1">
    <location>
        <begin position="114"/>
        <end position="145"/>
    </location>
</feature>
<dbReference type="EMBL" id="KV425939">
    <property type="protein sequence ID" value="KZV96719.1"/>
    <property type="molecule type" value="Genomic_DNA"/>
</dbReference>
<gene>
    <name evidence="2" type="ORF">EXIGLDRAFT_833427</name>
</gene>
<feature type="compositionally biased region" description="Low complexity" evidence="1">
    <location>
        <begin position="297"/>
        <end position="310"/>
    </location>
</feature>
<evidence type="ECO:0000313" key="3">
    <source>
        <dbReference type="Proteomes" id="UP000077266"/>
    </source>
</evidence>
<organism evidence="2 3">
    <name type="scientific">Exidia glandulosa HHB12029</name>
    <dbReference type="NCBI Taxonomy" id="1314781"/>
    <lineage>
        <taxon>Eukaryota</taxon>
        <taxon>Fungi</taxon>
        <taxon>Dikarya</taxon>
        <taxon>Basidiomycota</taxon>
        <taxon>Agaricomycotina</taxon>
        <taxon>Agaricomycetes</taxon>
        <taxon>Auriculariales</taxon>
        <taxon>Exidiaceae</taxon>
        <taxon>Exidia</taxon>
    </lineage>
</organism>
<proteinExistence type="predicted"/>
<accession>A0A166B059</accession>
<feature type="region of interest" description="Disordered" evidence="1">
    <location>
        <begin position="292"/>
        <end position="343"/>
    </location>
</feature>
<feature type="region of interest" description="Disordered" evidence="1">
    <location>
        <begin position="1"/>
        <end position="36"/>
    </location>
</feature>
<keyword evidence="3" id="KW-1185">Reference proteome</keyword>
<feature type="compositionally biased region" description="Polar residues" evidence="1">
    <location>
        <begin position="311"/>
        <end position="336"/>
    </location>
</feature>
<evidence type="ECO:0000313" key="2">
    <source>
        <dbReference type="EMBL" id="KZV96719.1"/>
    </source>
</evidence>